<reference evidence="2" key="1">
    <citation type="submission" date="2020-12" db="EMBL/GenBank/DDBJ databases">
        <title>Geomonas sp. Red875, isolated from river sediment.</title>
        <authorList>
            <person name="Xu Z."/>
            <person name="Zhang Z."/>
            <person name="Masuda Y."/>
            <person name="Itoh H."/>
            <person name="Senoo K."/>
        </authorList>
    </citation>
    <scope>NUCLEOTIDE SEQUENCE</scope>
    <source>
        <strain evidence="2">Red875</strain>
    </source>
</reference>
<gene>
    <name evidence="2" type="ORF">JFN93_10705</name>
</gene>
<dbReference type="AlphaFoldDB" id="A0A8J7IQZ3"/>
<evidence type="ECO:0008006" key="4">
    <source>
        <dbReference type="Google" id="ProtNLM"/>
    </source>
</evidence>
<dbReference type="Proteomes" id="UP000636888">
    <property type="component" value="Unassembled WGS sequence"/>
</dbReference>
<evidence type="ECO:0000313" key="2">
    <source>
        <dbReference type="EMBL" id="MBJ6725179.1"/>
    </source>
</evidence>
<feature type="chain" id="PRO_5035169025" description="Lipoprotein" evidence="1">
    <location>
        <begin position="20"/>
        <end position="140"/>
    </location>
</feature>
<feature type="signal peptide" evidence="1">
    <location>
        <begin position="1"/>
        <end position="19"/>
    </location>
</feature>
<organism evidence="2 3">
    <name type="scientific">Geomesophilobacter sediminis</name>
    <dbReference type="NCBI Taxonomy" id="2798584"/>
    <lineage>
        <taxon>Bacteria</taxon>
        <taxon>Pseudomonadati</taxon>
        <taxon>Thermodesulfobacteriota</taxon>
        <taxon>Desulfuromonadia</taxon>
        <taxon>Geobacterales</taxon>
        <taxon>Geobacteraceae</taxon>
        <taxon>Geomesophilobacter</taxon>
    </lineage>
</organism>
<proteinExistence type="predicted"/>
<protein>
    <recommendedName>
        <fullName evidence="4">Lipoprotein</fullName>
    </recommendedName>
</protein>
<sequence>MSKRFALLIVALSFLAACAGTQTRHDTNPAYSQHQYKSHDIDIAWKADKTDQGLRLTGTISNPHYETTYQAFELTVSLLDDSGKTIGQKIFSTDPGYFAGSQPLVLDIPIAPSAQVRQVNFNYSYAIGDDHFTGNFKSLP</sequence>
<comment type="caution">
    <text evidence="2">The sequence shown here is derived from an EMBL/GenBank/DDBJ whole genome shotgun (WGS) entry which is preliminary data.</text>
</comment>
<evidence type="ECO:0000313" key="3">
    <source>
        <dbReference type="Proteomes" id="UP000636888"/>
    </source>
</evidence>
<evidence type="ECO:0000256" key="1">
    <source>
        <dbReference type="SAM" id="SignalP"/>
    </source>
</evidence>
<keyword evidence="3" id="KW-1185">Reference proteome</keyword>
<dbReference type="PROSITE" id="PS51257">
    <property type="entry name" value="PROKAR_LIPOPROTEIN"/>
    <property type="match status" value="1"/>
</dbReference>
<keyword evidence="1" id="KW-0732">Signal</keyword>
<accession>A0A8J7IQZ3</accession>
<name>A0A8J7IQZ3_9BACT</name>
<dbReference type="RefSeq" id="WP_199384074.1">
    <property type="nucleotide sequence ID" value="NZ_JAEMHM010000008.1"/>
</dbReference>
<dbReference type="EMBL" id="JAEMHM010000008">
    <property type="protein sequence ID" value="MBJ6725179.1"/>
    <property type="molecule type" value="Genomic_DNA"/>
</dbReference>